<reference evidence="2" key="1">
    <citation type="submission" date="2018-03" db="EMBL/GenBank/DDBJ databases">
        <authorList>
            <person name="Rodrigo-Torres L."/>
            <person name="Arahal R. D."/>
            <person name="Lucena T."/>
        </authorList>
    </citation>
    <scope>NUCLEOTIDE SEQUENCE [LARGE SCALE GENOMIC DNA]</scope>
    <source>
        <strain evidence="2">CECT 8871</strain>
    </source>
</reference>
<dbReference type="Proteomes" id="UP000244904">
    <property type="component" value="Unassembled WGS sequence"/>
</dbReference>
<dbReference type="PROSITE" id="PS51257">
    <property type="entry name" value="PROKAR_LIPOPROTEIN"/>
    <property type="match status" value="1"/>
</dbReference>
<dbReference type="AlphaFoldDB" id="A0A2R8APH6"/>
<protein>
    <submittedName>
        <fullName evidence="1">Uncharacterized protein</fullName>
    </submittedName>
</protein>
<keyword evidence="2" id="KW-1185">Reference proteome</keyword>
<gene>
    <name evidence="1" type="ORF">PRI8871_00502</name>
</gene>
<accession>A0A2R8APH6</accession>
<organism evidence="1 2">
    <name type="scientific">Pseudoprimorskyibacter insulae</name>
    <dbReference type="NCBI Taxonomy" id="1695997"/>
    <lineage>
        <taxon>Bacteria</taxon>
        <taxon>Pseudomonadati</taxon>
        <taxon>Pseudomonadota</taxon>
        <taxon>Alphaproteobacteria</taxon>
        <taxon>Rhodobacterales</taxon>
        <taxon>Paracoccaceae</taxon>
        <taxon>Pseudoprimorskyibacter</taxon>
    </lineage>
</organism>
<proteinExistence type="predicted"/>
<sequence length="234" mass="24734">MRRRITAISLGIAGLFAITACAVPGHHHLIAPGLSGLGEIAPNVWTDDPQTAEAQLALLAQGQALAETLFDDVVPGSIVLCTQSPCAKQFNLYVPGLAFEDRLIAFAPDGVTLPVITHEFVHVGLQRRIGPAPIRSGRIPAWFNEGLAVWVSPDPRYIRPASEPQALWVTAAQTPKDWKAMAGPDSFAALYGAAGRMVEAIAEDIGRDGLLALVDAVASGAAFDAELARLRGDT</sequence>
<dbReference type="EMBL" id="OMOJ01000001">
    <property type="protein sequence ID" value="SPF77915.1"/>
    <property type="molecule type" value="Genomic_DNA"/>
</dbReference>
<evidence type="ECO:0000313" key="1">
    <source>
        <dbReference type="EMBL" id="SPF77915.1"/>
    </source>
</evidence>
<evidence type="ECO:0000313" key="2">
    <source>
        <dbReference type="Proteomes" id="UP000244904"/>
    </source>
</evidence>
<dbReference type="RefSeq" id="WP_181389347.1">
    <property type="nucleotide sequence ID" value="NZ_OMOJ01000001.1"/>
</dbReference>
<name>A0A2R8APH6_9RHOB</name>